<evidence type="ECO:0000259" key="1">
    <source>
        <dbReference type="Pfam" id="PF01408"/>
    </source>
</evidence>
<dbReference type="EMBL" id="KV460214">
    <property type="protein sequence ID" value="OBT99111.1"/>
    <property type="molecule type" value="Genomic_DNA"/>
</dbReference>
<dbReference type="Gene3D" id="3.40.50.720">
    <property type="entry name" value="NAD(P)-binding Rossmann-like Domain"/>
    <property type="match status" value="1"/>
</dbReference>
<dbReference type="SUPFAM" id="SSF51735">
    <property type="entry name" value="NAD(P)-binding Rossmann-fold domains"/>
    <property type="match status" value="1"/>
</dbReference>
<dbReference type="AlphaFoldDB" id="A0A1B8GTF9"/>
<reference evidence="3 4" key="1">
    <citation type="submission" date="2016-03" db="EMBL/GenBank/DDBJ databases">
        <title>Comparative genomics of Pseudogymnoascus destructans, the fungus causing white-nose syndrome of bats.</title>
        <authorList>
            <person name="Palmer J.M."/>
            <person name="Drees K.P."/>
            <person name="Foster J.T."/>
            <person name="Lindner D.L."/>
        </authorList>
    </citation>
    <scope>NUCLEOTIDE SEQUENCE [LARGE SCALE GENOMIC DNA]</scope>
    <source>
        <strain evidence="3 4">UAMH 10579</strain>
    </source>
</reference>
<sequence length="375" mass="41817">MTQIPLLNTSKSPQILKVGLIGLGEVAQAVHLPTLSLLSHLFTVVAICDISPASLAHCSAKFHIPHCYTSAEELCFRPDLDIIFVLSSDEFHASHTITALQNHKHVFVEKPVSLSVASAERMRAAEIASCGRVFVAYMRRYASALQTLLSELKTAGDIKFARVRDIIGPNSFFVEQSGTFPEKFEDFPAGAIDERKALLDALLREAYEGHKEVTPLMTRFCRFLGGLGSHDLSVMREVLGMPKACTGVSMHPPFFTATFEYETFAVCYESGLDDVPRFDAHLQIYGQKKTLKLQYDTPYVKGLPVKVLVEEMTAEKGYQQREIVPTYEDAYTAELKQLHETITQGGEIKTTITDAMKDLEIFQMILKKAFPLDLC</sequence>
<accession>A0A1B8GTF9</accession>
<name>A0A1B8GTF9_9PEZI</name>
<dbReference type="GO" id="GO:0005737">
    <property type="term" value="C:cytoplasm"/>
    <property type="evidence" value="ECO:0007669"/>
    <property type="project" value="TreeGrafter"/>
</dbReference>
<dbReference type="Pfam" id="PF01408">
    <property type="entry name" value="GFO_IDH_MocA"/>
    <property type="match status" value="1"/>
</dbReference>
<dbReference type="GeneID" id="28835667"/>
<dbReference type="STRING" id="342668.A0A1B8GTF9"/>
<dbReference type="InterPro" id="IPR036291">
    <property type="entry name" value="NAD(P)-bd_dom_sf"/>
</dbReference>
<evidence type="ECO:0000259" key="2">
    <source>
        <dbReference type="Pfam" id="PF02894"/>
    </source>
</evidence>
<dbReference type="GO" id="GO:0006740">
    <property type="term" value="P:NADPH regeneration"/>
    <property type="evidence" value="ECO:0007669"/>
    <property type="project" value="TreeGrafter"/>
</dbReference>
<reference evidence="4" key="2">
    <citation type="journal article" date="2018" name="Nat. Commun.">
        <title>Extreme sensitivity to ultraviolet light in the fungal pathogen causing white-nose syndrome of bats.</title>
        <authorList>
            <person name="Palmer J.M."/>
            <person name="Drees K.P."/>
            <person name="Foster J.T."/>
            <person name="Lindner D.L."/>
        </authorList>
    </citation>
    <scope>NUCLEOTIDE SEQUENCE [LARGE SCALE GENOMIC DNA]</scope>
    <source>
        <strain evidence="4">UAMH 10579</strain>
    </source>
</reference>
<dbReference type="Pfam" id="PF02894">
    <property type="entry name" value="GFO_IDH_MocA_C"/>
    <property type="match status" value="1"/>
</dbReference>
<dbReference type="PANTHER" id="PTHR42840">
    <property type="entry name" value="NAD(P)-BINDING ROSSMANN-FOLD SUPERFAMILY PROTEIN-RELATED"/>
    <property type="match status" value="1"/>
</dbReference>
<gene>
    <name evidence="3" type="ORF">VE01_02281</name>
</gene>
<dbReference type="OrthoDB" id="64915at2759"/>
<feature type="domain" description="Gfo/Idh/MocA-like oxidoreductase C-terminal" evidence="2">
    <location>
        <begin position="223"/>
        <end position="369"/>
    </location>
</feature>
<dbReference type="Gene3D" id="3.30.360.10">
    <property type="entry name" value="Dihydrodipicolinate Reductase, domain 2"/>
    <property type="match status" value="1"/>
</dbReference>
<proteinExistence type="predicted"/>
<dbReference type="PANTHER" id="PTHR42840:SF7">
    <property type="entry name" value="BINDING ROSSMANN FOLD OXIDOREDUCTASE, PUTATIVE (AFU_ORTHOLOGUE AFUA_4G10190)-RELATED"/>
    <property type="match status" value="1"/>
</dbReference>
<dbReference type="GO" id="GO:0016491">
    <property type="term" value="F:oxidoreductase activity"/>
    <property type="evidence" value="ECO:0007669"/>
    <property type="project" value="TreeGrafter"/>
</dbReference>
<evidence type="ECO:0000313" key="4">
    <source>
        <dbReference type="Proteomes" id="UP000091956"/>
    </source>
</evidence>
<protein>
    <submittedName>
        <fullName evidence="3">Uncharacterized protein</fullName>
    </submittedName>
</protein>
<feature type="domain" description="Gfo/Idh/MocA-like oxidoreductase N-terminal" evidence="1">
    <location>
        <begin position="16"/>
        <end position="136"/>
    </location>
</feature>
<keyword evidence="4" id="KW-1185">Reference proteome</keyword>
<dbReference type="InterPro" id="IPR000683">
    <property type="entry name" value="Gfo/Idh/MocA-like_OxRdtase_N"/>
</dbReference>
<dbReference type="RefSeq" id="XP_018132844.1">
    <property type="nucleotide sequence ID" value="XM_018271791.2"/>
</dbReference>
<evidence type="ECO:0000313" key="3">
    <source>
        <dbReference type="EMBL" id="OBT99111.1"/>
    </source>
</evidence>
<dbReference type="Proteomes" id="UP000091956">
    <property type="component" value="Unassembled WGS sequence"/>
</dbReference>
<organism evidence="3 4">
    <name type="scientific">Pseudogymnoascus verrucosus</name>
    <dbReference type="NCBI Taxonomy" id="342668"/>
    <lineage>
        <taxon>Eukaryota</taxon>
        <taxon>Fungi</taxon>
        <taxon>Dikarya</taxon>
        <taxon>Ascomycota</taxon>
        <taxon>Pezizomycotina</taxon>
        <taxon>Leotiomycetes</taxon>
        <taxon>Thelebolales</taxon>
        <taxon>Thelebolaceae</taxon>
        <taxon>Pseudogymnoascus</taxon>
    </lineage>
</organism>
<dbReference type="GO" id="GO:0000166">
    <property type="term" value="F:nucleotide binding"/>
    <property type="evidence" value="ECO:0007669"/>
    <property type="project" value="InterPro"/>
</dbReference>
<dbReference type="InterPro" id="IPR004104">
    <property type="entry name" value="Gfo/Idh/MocA-like_OxRdtase_C"/>
</dbReference>